<keyword evidence="1" id="KW-0812">Transmembrane</keyword>
<comment type="caution">
    <text evidence="2">The sequence shown here is derived from an EMBL/GenBank/DDBJ whole genome shotgun (WGS) entry which is preliminary data.</text>
</comment>
<dbReference type="eggNOG" id="ENOG50313ZC">
    <property type="taxonomic scope" value="Bacteria"/>
</dbReference>
<evidence type="ECO:0000313" key="3">
    <source>
        <dbReference type="Proteomes" id="UP000027778"/>
    </source>
</evidence>
<proteinExistence type="predicted"/>
<feature type="transmembrane region" description="Helical" evidence="1">
    <location>
        <begin position="30"/>
        <end position="48"/>
    </location>
</feature>
<feature type="transmembrane region" description="Helical" evidence="1">
    <location>
        <begin position="78"/>
        <end position="97"/>
    </location>
</feature>
<gene>
    <name evidence="2" type="ORF">BAGA_16140</name>
</gene>
<dbReference type="RefSeq" id="WP_033676789.1">
    <property type="nucleotide sequence ID" value="NZ_JOTM01000025.1"/>
</dbReference>
<keyword evidence="3" id="KW-1185">Reference proteome</keyword>
<protein>
    <recommendedName>
        <fullName evidence="4">Group-specific protein</fullName>
    </recommendedName>
</protein>
<evidence type="ECO:0000313" key="2">
    <source>
        <dbReference type="EMBL" id="KEK22785.1"/>
    </source>
</evidence>
<reference evidence="2 3" key="1">
    <citation type="submission" date="2014-06" db="EMBL/GenBank/DDBJ databases">
        <title>Draft genome sequence of Bacillus gaemokensis JCM 15801 (MCCC 1A00707).</title>
        <authorList>
            <person name="Lai Q."/>
            <person name="Liu Y."/>
            <person name="Shao Z."/>
        </authorList>
    </citation>
    <scope>NUCLEOTIDE SEQUENCE [LARGE SCALE GENOMIC DNA]</scope>
    <source>
        <strain evidence="2 3">JCM 15801</strain>
    </source>
</reference>
<feature type="transmembrane region" description="Helical" evidence="1">
    <location>
        <begin position="7"/>
        <end position="24"/>
    </location>
</feature>
<evidence type="ECO:0008006" key="4">
    <source>
        <dbReference type="Google" id="ProtNLM"/>
    </source>
</evidence>
<keyword evidence="1" id="KW-1133">Transmembrane helix</keyword>
<organism evidence="2 3">
    <name type="scientific">Bacillus gaemokensis</name>
    <dbReference type="NCBI Taxonomy" id="574375"/>
    <lineage>
        <taxon>Bacteria</taxon>
        <taxon>Bacillati</taxon>
        <taxon>Bacillota</taxon>
        <taxon>Bacilli</taxon>
        <taxon>Bacillales</taxon>
        <taxon>Bacillaceae</taxon>
        <taxon>Bacillus</taxon>
        <taxon>Bacillus cereus group</taxon>
    </lineage>
</organism>
<dbReference type="AlphaFoldDB" id="A0A073K887"/>
<evidence type="ECO:0000256" key="1">
    <source>
        <dbReference type="SAM" id="Phobius"/>
    </source>
</evidence>
<sequence>MNQKRIILTITLLSLFAILMHGAYKYVTEGAIFGGTIFGVSLTLSYLINHITWGDPNGVSKESQDEMGQQITYRSFKIGYFVLIGIMFILLVWTEGFSSLRSLDNIHNFPLFIALCSSFFVIPLVEFIVSKRYQ</sequence>
<dbReference type="STRING" id="574375.AZF08_24475"/>
<dbReference type="OrthoDB" id="2974577at2"/>
<dbReference type="EMBL" id="JOTM01000025">
    <property type="protein sequence ID" value="KEK22785.1"/>
    <property type="molecule type" value="Genomic_DNA"/>
</dbReference>
<name>A0A073K887_9BACI</name>
<accession>A0A073K887</accession>
<feature type="transmembrane region" description="Helical" evidence="1">
    <location>
        <begin position="109"/>
        <end position="129"/>
    </location>
</feature>
<dbReference type="Proteomes" id="UP000027778">
    <property type="component" value="Unassembled WGS sequence"/>
</dbReference>
<keyword evidence="1" id="KW-0472">Membrane</keyword>